<dbReference type="InterPro" id="IPR051310">
    <property type="entry name" value="MCP_chemotaxis"/>
</dbReference>
<name>A0A432P3J8_9HYPH</name>
<dbReference type="Pfam" id="PF00015">
    <property type="entry name" value="MCPsignal"/>
    <property type="match status" value="1"/>
</dbReference>
<evidence type="ECO:0000259" key="8">
    <source>
        <dbReference type="PROSITE" id="PS50885"/>
    </source>
</evidence>
<evidence type="ECO:0000256" key="6">
    <source>
        <dbReference type="SAM" id="Phobius"/>
    </source>
</evidence>
<protein>
    <submittedName>
        <fullName evidence="9">HAMP domain-containing protein</fullName>
    </submittedName>
</protein>
<keyword evidence="6" id="KW-0472">Membrane</keyword>
<keyword evidence="6" id="KW-1133">Transmembrane helix</keyword>
<evidence type="ECO:0000256" key="1">
    <source>
        <dbReference type="ARBA" id="ARBA00004370"/>
    </source>
</evidence>
<dbReference type="PRINTS" id="PR00260">
    <property type="entry name" value="CHEMTRNSDUCR"/>
</dbReference>
<feature type="transmembrane region" description="Helical" evidence="6">
    <location>
        <begin position="184"/>
        <end position="205"/>
    </location>
</feature>
<dbReference type="Gene3D" id="1.10.287.950">
    <property type="entry name" value="Methyl-accepting chemotaxis protein"/>
    <property type="match status" value="1"/>
</dbReference>
<dbReference type="GO" id="GO:0006935">
    <property type="term" value="P:chemotaxis"/>
    <property type="evidence" value="ECO:0007669"/>
    <property type="project" value="UniProtKB-KW"/>
</dbReference>
<evidence type="ECO:0000256" key="5">
    <source>
        <dbReference type="SAM" id="MobiDB-lite"/>
    </source>
</evidence>
<dbReference type="PROSITE" id="PS50885">
    <property type="entry name" value="HAMP"/>
    <property type="match status" value="2"/>
</dbReference>
<comment type="subcellular location">
    <subcellularLocation>
        <location evidence="1">Membrane</location>
    </subcellularLocation>
</comment>
<dbReference type="GO" id="GO:0007165">
    <property type="term" value="P:signal transduction"/>
    <property type="evidence" value="ECO:0007669"/>
    <property type="project" value="UniProtKB-KW"/>
</dbReference>
<feature type="compositionally biased region" description="Basic and acidic residues" evidence="5">
    <location>
        <begin position="395"/>
        <end position="406"/>
    </location>
</feature>
<keyword evidence="2" id="KW-0145">Chemotaxis</keyword>
<dbReference type="PANTHER" id="PTHR43531">
    <property type="entry name" value="PROTEIN ICFG"/>
    <property type="match status" value="1"/>
</dbReference>
<dbReference type="SMART" id="SM00283">
    <property type="entry name" value="MA"/>
    <property type="match status" value="1"/>
</dbReference>
<comment type="caution">
    <text evidence="9">The sequence shown here is derived from an EMBL/GenBank/DDBJ whole genome shotgun (WGS) entry which is preliminary data.</text>
</comment>
<feature type="compositionally biased region" description="Polar residues" evidence="5">
    <location>
        <begin position="407"/>
        <end position="417"/>
    </location>
</feature>
<dbReference type="SUPFAM" id="SSF58104">
    <property type="entry name" value="Methyl-accepting chemotaxis protein (MCP) signaling domain"/>
    <property type="match status" value="1"/>
</dbReference>
<dbReference type="AlphaFoldDB" id="A0A432P3J8"/>
<gene>
    <name evidence="9" type="ORF">EFR84_10970</name>
</gene>
<dbReference type="InterPro" id="IPR004089">
    <property type="entry name" value="MCPsignal_dom"/>
</dbReference>
<dbReference type="Pfam" id="PF00672">
    <property type="entry name" value="HAMP"/>
    <property type="match status" value="1"/>
</dbReference>
<dbReference type="CDD" id="cd11386">
    <property type="entry name" value="MCP_signal"/>
    <property type="match status" value="1"/>
</dbReference>
<evidence type="ECO:0000256" key="3">
    <source>
        <dbReference type="ARBA" id="ARBA00029447"/>
    </source>
</evidence>
<feature type="domain" description="HAMP" evidence="8">
    <location>
        <begin position="208"/>
        <end position="261"/>
    </location>
</feature>
<dbReference type="PANTHER" id="PTHR43531:SF11">
    <property type="entry name" value="METHYL-ACCEPTING CHEMOTAXIS PROTEIN 3"/>
    <property type="match status" value="1"/>
</dbReference>
<dbReference type="SUPFAM" id="SSF158472">
    <property type="entry name" value="HAMP domain-like"/>
    <property type="match status" value="1"/>
</dbReference>
<proteinExistence type="inferred from homology"/>
<feature type="domain" description="HAMP" evidence="8">
    <location>
        <begin position="290"/>
        <end position="342"/>
    </location>
</feature>
<reference evidence="9 10" key="1">
    <citation type="submission" date="2018-11" db="EMBL/GenBank/DDBJ databases">
        <title>Rhizobium chutanense sp. nov., isolated from root nodules of Phaseolus vulgaris in China.</title>
        <authorList>
            <person name="Huo Y."/>
        </authorList>
    </citation>
    <scope>NUCLEOTIDE SEQUENCE [LARGE SCALE GENOMIC DNA]</scope>
    <source>
        <strain evidence="9 10">C16</strain>
    </source>
</reference>
<keyword evidence="4" id="KW-0807">Transducer</keyword>
<dbReference type="Gene3D" id="1.10.8.500">
    <property type="entry name" value="HAMP domain in histidine kinase"/>
    <property type="match status" value="1"/>
</dbReference>
<comment type="similarity">
    <text evidence="3">Belongs to the methyl-accepting chemotaxis (MCP) protein family.</text>
</comment>
<feature type="region of interest" description="Disordered" evidence="5">
    <location>
        <begin position="387"/>
        <end position="418"/>
    </location>
</feature>
<evidence type="ECO:0000313" key="9">
    <source>
        <dbReference type="EMBL" id="RUM06722.1"/>
    </source>
</evidence>
<dbReference type="PROSITE" id="PS50111">
    <property type="entry name" value="CHEMOTAXIS_TRANSDUC_2"/>
    <property type="match status" value="1"/>
</dbReference>
<dbReference type="GO" id="GO:0004888">
    <property type="term" value="F:transmembrane signaling receptor activity"/>
    <property type="evidence" value="ECO:0007669"/>
    <property type="project" value="InterPro"/>
</dbReference>
<evidence type="ECO:0000259" key="7">
    <source>
        <dbReference type="PROSITE" id="PS50111"/>
    </source>
</evidence>
<dbReference type="InterPro" id="IPR004090">
    <property type="entry name" value="Chemotax_Me-accpt_rcpt"/>
</dbReference>
<dbReference type="SMART" id="SM00304">
    <property type="entry name" value="HAMP"/>
    <property type="match status" value="2"/>
</dbReference>
<dbReference type="RefSeq" id="WP_126908906.1">
    <property type="nucleotide sequence ID" value="NZ_ML133755.1"/>
</dbReference>
<evidence type="ECO:0000256" key="4">
    <source>
        <dbReference type="PROSITE-ProRule" id="PRU00284"/>
    </source>
</evidence>
<dbReference type="InterPro" id="IPR003660">
    <property type="entry name" value="HAMP_dom"/>
</dbReference>
<accession>A0A432P3J8</accession>
<organism evidence="9 10">
    <name type="scientific">Rhizobium chutanense</name>
    <dbReference type="NCBI Taxonomy" id="2035448"/>
    <lineage>
        <taxon>Bacteria</taxon>
        <taxon>Pseudomonadati</taxon>
        <taxon>Pseudomonadota</taxon>
        <taxon>Alphaproteobacteria</taxon>
        <taxon>Hyphomicrobiales</taxon>
        <taxon>Rhizobiaceae</taxon>
        <taxon>Rhizobium/Agrobacterium group</taxon>
        <taxon>Rhizobium</taxon>
    </lineage>
</organism>
<dbReference type="FunFam" id="1.10.287.950:FF:000001">
    <property type="entry name" value="Methyl-accepting chemotaxis sensory transducer"/>
    <property type="match status" value="1"/>
</dbReference>
<feature type="domain" description="Methyl-accepting transducer" evidence="7">
    <location>
        <begin position="347"/>
        <end position="576"/>
    </location>
</feature>
<keyword evidence="6" id="KW-0812">Transmembrane</keyword>
<evidence type="ECO:0000313" key="10">
    <source>
        <dbReference type="Proteomes" id="UP000278081"/>
    </source>
</evidence>
<dbReference type="OrthoDB" id="1776073at2"/>
<dbReference type="GO" id="GO:0016020">
    <property type="term" value="C:membrane"/>
    <property type="evidence" value="ECO:0007669"/>
    <property type="project" value="UniProtKB-SubCell"/>
</dbReference>
<evidence type="ECO:0000256" key="2">
    <source>
        <dbReference type="ARBA" id="ARBA00022500"/>
    </source>
</evidence>
<dbReference type="Proteomes" id="UP000278081">
    <property type="component" value="Unassembled WGS sequence"/>
</dbReference>
<sequence>MASIQHKIIIASIAIFALAGGATGVGIWSASTLSANSADVAQSAQILRNHMQADMMHDALRADVLAALLASNPAAGIDAGAVKADLAEHKASFREMIDANRALATDEKTKAILAGIEPALITYVESATKIIDLAGQDPAAALKALPEFMAQFSALETGMEETGDQITATSDEISKRSAEVKASVGMVLKGLLALAALFAIGLYFLTRKSVTKPILALSNDMQRLAAGDTAISSSAIGRSDEIGAMASAVEVFRQAAIANKQLEQDAEAARLQGETERVTARKQADEDAAERLRAATSGLAAGLKRLAAGDLAFQIEEPFAPDFESLRHDFNMSIRQLDQTLGAIAAAIAAIDEGTREIASGAGDLSKRTEQQAASLEETAAALDQITANVSNSSKRTDEARTEATDANRNAAKSSEVVSHAEEAMRRIEASSQQISSIIGVIDEIAFQTNLLALNAGVEAARAGEAGKGFAVVAQEVRELAQRSAKAAKEIKGHIEKSSEEVESGVKLVLDTSQVLSAISEQIARINQHMDAIAVSAREQSTGLAEVNTAVNSMDQVTQQNAAMVEQSTAASSQLAQEAAKLRELVSRFKLRATASAQSAAGRPRAQWAA</sequence>
<dbReference type="EMBL" id="RJTJ01000008">
    <property type="protein sequence ID" value="RUM06722.1"/>
    <property type="molecule type" value="Genomic_DNA"/>
</dbReference>